<feature type="compositionally biased region" description="Basic and acidic residues" evidence="1">
    <location>
        <begin position="454"/>
        <end position="467"/>
    </location>
</feature>
<feature type="region of interest" description="Disordered" evidence="1">
    <location>
        <begin position="29"/>
        <end position="49"/>
    </location>
</feature>
<evidence type="ECO:0000256" key="1">
    <source>
        <dbReference type="SAM" id="MobiDB-lite"/>
    </source>
</evidence>
<feature type="region of interest" description="Disordered" evidence="1">
    <location>
        <begin position="445"/>
        <end position="467"/>
    </location>
</feature>
<feature type="region of interest" description="Disordered" evidence="1">
    <location>
        <begin position="474"/>
        <end position="493"/>
    </location>
</feature>
<dbReference type="EMBL" id="UFQT01002365">
    <property type="protein sequence ID" value="SSX33309.1"/>
    <property type="molecule type" value="Genomic_DNA"/>
</dbReference>
<feature type="compositionally biased region" description="Polar residues" evidence="1">
    <location>
        <begin position="29"/>
        <end position="42"/>
    </location>
</feature>
<keyword evidence="2" id="KW-0732">Signal</keyword>
<proteinExistence type="predicted"/>
<organism evidence="3">
    <name type="scientific">Culicoides sonorensis</name>
    <name type="common">Biting midge</name>
    <dbReference type="NCBI Taxonomy" id="179676"/>
    <lineage>
        <taxon>Eukaryota</taxon>
        <taxon>Metazoa</taxon>
        <taxon>Ecdysozoa</taxon>
        <taxon>Arthropoda</taxon>
        <taxon>Hexapoda</taxon>
        <taxon>Insecta</taxon>
        <taxon>Pterygota</taxon>
        <taxon>Neoptera</taxon>
        <taxon>Endopterygota</taxon>
        <taxon>Diptera</taxon>
        <taxon>Nematocera</taxon>
        <taxon>Chironomoidea</taxon>
        <taxon>Ceratopogonidae</taxon>
        <taxon>Ceratopogoninae</taxon>
        <taxon>Culicoides</taxon>
        <taxon>Monoculicoides</taxon>
    </lineage>
</organism>
<feature type="compositionally biased region" description="Basic and acidic residues" evidence="1">
    <location>
        <begin position="474"/>
        <end position="486"/>
    </location>
</feature>
<name>A0A336MW18_CULSO</name>
<sequence>MSTDRLQLLIFLFITLLFGQKLHVTTAQSTYDDGNNTKSQDAAETGRYDGGRAIYSPQLEYTEWVPLGRGDPLKNDPTYDYSPPKIDFVKYWADGTGHKEKGKTDILLLGVPQQRHKEPTNKHMATRRNFAYNDLPTMLMPPPPAYQDTVKSGNPIESYKMPVQPLNWNNNRKSIIDTYVDPVPAKTYTTIFRPILSSTIYQYHHTYKAPSIEGPNLIDTYHKPQIFHENPEFHITHPPSDLFFASDTRKPAVIKNLEGSPFAKPSDDRPFGKLSDSVDAQSINYAFTYQTTTTEKFTTEKPTTTYRPSPPPTPETTTAKLPETTTSMYARFRENTKTPKPHMSLVIEGHSKVKTYKPGHFDPKEKHRPVLVPIEPVADPIQRRITDKENGIKSLEVKHLHSSEEKKSETKKVELEKPVVKKKQKSAISSLLSFLDTSFGDLDVQEESSEEFDEKMKLNDSNDNNNIEKEQEIFRNGKKFDGDQPHFVKKRKE</sequence>
<evidence type="ECO:0000256" key="2">
    <source>
        <dbReference type="SAM" id="SignalP"/>
    </source>
</evidence>
<feature type="signal peptide" evidence="2">
    <location>
        <begin position="1"/>
        <end position="27"/>
    </location>
</feature>
<evidence type="ECO:0000313" key="3">
    <source>
        <dbReference type="EMBL" id="SSX33309.1"/>
    </source>
</evidence>
<dbReference type="AlphaFoldDB" id="A0A336MW18"/>
<gene>
    <name evidence="3" type="primary">CSON006261</name>
</gene>
<dbReference type="VEuPathDB" id="VectorBase:CSON006261"/>
<accession>A0A336MW18</accession>
<protein>
    <submittedName>
        <fullName evidence="3">CSON006261 protein</fullName>
    </submittedName>
</protein>
<reference evidence="3" key="1">
    <citation type="submission" date="2018-07" db="EMBL/GenBank/DDBJ databases">
        <authorList>
            <person name="Quirk P.G."/>
            <person name="Krulwich T.A."/>
        </authorList>
    </citation>
    <scope>NUCLEOTIDE SEQUENCE</scope>
</reference>
<feature type="region of interest" description="Disordered" evidence="1">
    <location>
        <begin position="299"/>
        <end position="320"/>
    </location>
</feature>
<feature type="chain" id="PRO_5016331858" evidence="2">
    <location>
        <begin position="28"/>
        <end position="493"/>
    </location>
</feature>